<dbReference type="InterPro" id="IPR036465">
    <property type="entry name" value="vWFA_dom_sf"/>
</dbReference>
<feature type="compositionally biased region" description="Gly residues" evidence="1">
    <location>
        <begin position="144"/>
        <end position="169"/>
    </location>
</feature>
<dbReference type="InterPro" id="IPR002035">
    <property type="entry name" value="VWF_A"/>
</dbReference>
<keyword evidence="2" id="KW-0812">Transmembrane</keyword>
<feature type="domain" description="VWFA" evidence="3">
    <location>
        <begin position="181"/>
        <end position="343"/>
    </location>
</feature>
<evidence type="ECO:0000313" key="4">
    <source>
        <dbReference type="EMBL" id="SFH56378.1"/>
    </source>
</evidence>
<sequence length="359" mass="37859">MTTAGPTATTPASVLQRASLAWLAIPSWLGSLLLHSAMLLLLMAFWKPAEPRGDFPGDGGDSFRSVGIRVDGNGNGDGQQPQPSSEPAPAPSPQQNQQASIPAPTSVNLQLPTAAQPSAVIGAGPLSGLPAINVDQLIKPSLPGGNGTGGTGQGSGIGGPPGGGGGGKGTSFLGIGDVGKRFVYVIDRSSSMATDHALQAAKLELLSSIQRLDESQQFQIIFYNTEFTVLDTRGGRFDVFRGTDSQRLRVTEQIRDITPAAGTRHLPAILEGLKFNPDVLFLLTDGAAESALDRKDLEQIQKHNRGGTHIHCIEFGRGNASPLVDSANFLKELSRQNDGRYVYRNVRDILRSPDDAVVP</sequence>
<dbReference type="Proteomes" id="UP000199518">
    <property type="component" value="Unassembled WGS sequence"/>
</dbReference>
<keyword evidence="5" id="KW-1185">Reference proteome</keyword>
<keyword evidence="2" id="KW-0472">Membrane</keyword>
<feature type="region of interest" description="Disordered" evidence="1">
    <location>
        <begin position="140"/>
        <end position="170"/>
    </location>
</feature>
<evidence type="ECO:0000313" key="5">
    <source>
        <dbReference type="Proteomes" id="UP000199518"/>
    </source>
</evidence>
<organism evidence="4 5">
    <name type="scientific">Planctomicrobium piriforme</name>
    <dbReference type="NCBI Taxonomy" id="1576369"/>
    <lineage>
        <taxon>Bacteria</taxon>
        <taxon>Pseudomonadati</taxon>
        <taxon>Planctomycetota</taxon>
        <taxon>Planctomycetia</taxon>
        <taxon>Planctomycetales</taxon>
        <taxon>Planctomycetaceae</taxon>
        <taxon>Planctomicrobium</taxon>
    </lineage>
</organism>
<dbReference type="RefSeq" id="WP_092047072.1">
    <property type="nucleotide sequence ID" value="NZ_FOQD01000001.1"/>
</dbReference>
<feature type="region of interest" description="Disordered" evidence="1">
    <location>
        <begin position="56"/>
        <end position="101"/>
    </location>
</feature>
<evidence type="ECO:0000259" key="3">
    <source>
        <dbReference type="PROSITE" id="PS50234"/>
    </source>
</evidence>
<dbReference type="AlphaFoldDB" id="A0A1I3B210"/>
<dbReference type="Gene3D" id="3.40.50.410">
    <property type="entry name" value="von Willebrand factor, type A domain"/>
    <property type="match status" value="1"/>
</dbReference>
<accession>A0A1I3B210</accession>
<feature type="transmembrane region" description="Helical" evidence="2">
    <location>
        <begin position="20"/>
        <end position="46"/>
    </location>
</feature>
<reference evidence="5" key="1">
    <citation type="submission" date="2016-10" db="EMBL/GenBank/DDBJ databases">
        <authorList>
            <person name="Varghese N."/>
            <person name="Submissions S."/>
        </authorList>
    </citation>
    <scope>NUCLEOTIDE SEQUENCE [LARGE SCALE GENOMIC DNA]</scope>
    <source>
        <strain evidence="5">DSM 26348</strain>
    </source>
</reference>
<dbReference type="PROSITE" id="PS50234">
    <property type="entry name" value="VWFA"/>
    <property type="match status" value="1"/>
</dbReference>
<dbReference type="OrthoDB" id="272806at2"/>
<gene>
    <name evidence="4" type="ORF">SAMN05421753_101187</name>
</gene>
<keyword evidence="2" id="KW-1133">Transmembrane helix</keyword>
<evidence type="ECO:0000256" key="1">
    <source>
        <dbReference type="SAM" id="MobiDB-lite"/>
    </source>
</evidence>
<proteinExistence type="predicted"/>
<dbReference type="SUPFAM" id="SSF53300">
    <property type="entry name" value="vWA-like"/>
    <property type="match status" value="1"/>
</dbReference>
<evidence type="ECO:0000256" key="2">
    <source>
        <dbReference type="SAM" id="Phobius"/>
    </source>
</evidence>
<protein>
    <recommendedName>
        <fullName evidence="3">VWFA domain-containing protein</fullName>
    </recommendedName>
</protein>
<dbReference type="STRING" id="1576369.SAMN05421753_101187"/>
<dbReference type="EMBL" id="FOQD01000001">
    <property type="protein sequence ID" value="SFH56378.1"/>
    <property type="molecule type" value="Genomic_DNA"/>
</dbReference>
<name>A0A1I3B210_9PLAN</name>